<keyword evidence="4" id="KW-0804">Transcription</keyword>
<evidence type="ECO:0000256" key="2">
    <source>
        <dbReference type="ARBA" id="ARBA00022840"/>
    </source>
</evidence>
<dbReference type="AlphaFoldDB" id="A0A6S6UC66"/>
<name>A0A6S6UC66_9BACT</name>
<dbReference type="CDD" id="cd00009">
    <property type="entry name" value="AAA"/>
    <property type="match status" value="1"/>
</dbReference>
<dbReference type="GO" id="GO:0006355">
    <property type="term" value="P:regulation of DNA-templated transcription"/>
    <property type="evidence" value="ECO:0007669"/>
    <property type="project" value="InterPro"/>
</dbReference>
<dbReference type="InterPro" id="IPR058031">
    <property type="entry name" value="AAA_lid_NorR"/>
</dbReference>
<feature type="domain" description="Sigma-54 factor interaction" evidence="6">
    <location>
        <begin position="12"/>
        <end position="241"/>
    </location>
</feature>
<dbReference type="SUPFAM" id="SSF52540">
    <property type="entry name" value="P-loop containing nucleoside triphosphate hydrolases"/>
    <property type="match status" value="1"/>
</dbReference>
<feature type="region of interest" description="Disordered" evidence="5">
    <location>
        <begin position="344"/>
        <end position="369"/>
    </location>
</feature>
<organism evidence="7">
    <name type="scientific">uncultured Aureispira sp</name>
    <dbReference type="NCBI Taxonomy" id="1331704"/>
    <lineage>
        <taxon>Bacteria</taxon>
        <taxon>Pseudomonadati</taxon>
        <taxon>Bacteroidota</taxon>
        <taxon>Saprospiria</taxon>
        <taxon>Saprospirales</taxon>
        <taxon>Saprospiraceae</taxon>
        <taxon>Aureispira</taxon>
        <taxon>environmental samples</taxon>
    </lineage>
</organism>
<evidence type="ECO:0000256" key="5">
    <source>
        <dbReference type="SAM" id="MobiDB-lite"/>
    </source>
</evidence>
<dbReference type="Gene3D" id="1.10.8.60">
    <property type="match status" value="1"/>
</dbReference>
<evidence type="ECO:0000256" key="4">
    <source>
        <dbReference type="ARBA" id="ARBA00023163"/>
    </source>
</evidence>
<evidence type="ECO:0000313" key="7">
    <source>
        <dbReference type="EMBL" id="CAA6825266.1"/>
    </source>
</evidence>
<dbReference type="InterPro" id="IPR002078">
    <property type="entry name" value="Sigma_54_int"/>
</dbReference>
<dbReference type="SMART" id="SM00382">
    <property type="entry name" value="AAA"/>
    <property type="match status" value="1"/>
</dbReference>
<dbReference type="EMBL" id="CACVAQ010000358">
    <property type="protein sequence ID" value="CAA6825266.1"/>
    <property type="molecule type" value="Genomic_DNA"/>
</dbReference>
<keyword evidence="1" id="KW-0547">Nucleotide-binding</keyword>
<protein>
    <submittedName>
        <fullName evidence="7">Sigma54 specific transcriptional regulator, Fis family protein</fullName>
    </submittedName>
</protein>
<dbReference type="PANTHER" id="PTHR32071:SF121">
    <property type="entry name" value="SIGMA L-DEPENDENT TRANSCRIPTIONAL REGULATOR YQIR-RELATED"/>
    <property type="match status" value="1"/>
</dbReference>
<evidence type="ECO:0000256" key="3">
    <source>
        <dbReference type="ARBA" id="ARBA00023015"/>
    </source>
</evidence>
<dbReference type="InterPro" id="IPR025944">
    <property type="entry name" value="Sigma_54_int_dom_CS"/>
</dbReference>
<dbReference type="GO" id="GO:0043565">
    <property type="term" value="F:sequence-specific DNA binding"/>
    <property type="evidence" value="ECO:0007669"/>
    <property type="project" value="InterPro"/>
</dbReference>
<evidence type="ECO:0000259" key="6">
    <source>
        <dbReference type="PROSITE" id="PS50045"/>
    </source>
</evidence>
<dbReference type="PROSITE" id="PS00688">
    <property type="entry name" value="SIGMA54_INTERACT_3"/>
    <property type="match status" value="1"/>
</dbReference>
<dbReference type="FunFam" id="3.40.50.300:FF:000006">
    <property type="entry name" value="DNA-binding transcriptional regulator NtrC"/>
    <property type="match status" value="1"/>
</dbReference>
<gene>
    <name evidence="7" type="ORF">HELGO_WM20122</name>
</gene>
<reference evidence="7" key="1">
    <citation type="submission" date="2020-01" db="EMBL/GenBank/DDBJ databases">
        <authorList>
            <person name="Meier V. D."/>
            <person name="Meier V D."/>
        </authorList>
    </citation>
    <scope>NUCLEOTIDE SEQUENCE</scope>
    <source>
        <strain evidence="7">HLG_WM_MAG_10</strain>
    </source>
</reference>
<evidence type="ECO:0000256" key="1">
    <source>
        <dbReference type="ARBA" id="ARBA00022741"/>
    </source>
</evidence>
<dbReference type="InterPro" id="IPR027417">
    <property type="entry name" value="P-loop_NTPase"/>
</dbReference>
<dbReference type="PRINTS" id="PR01590">
    <property type="entry name" value="HTHFIS"/>
</dbReference>
<dbReference type="SUPFAM" id="SSF46689">
    <property type="entry name" value="Homeodomain-like"/>
    <property type="match status" value="1"/>
</dbReference>
<dbReference type="Gene3D" id="3.40.50.300">
    <property type="entry name" value="P-loop containing nucleotide triphosphate hydrolases"/>
    <property type="match status" value="1"/>
</dbReference>
<dbReference type="InterPro" id="IPR009057">
    <property type="entry name" value="Homeodomain-like_sf"/>
</dbReference>
<dbReference type="Gene3D" id="1.10.10.60">
    <property type="entry name" value="Homeodomain-like"/>
    <property type="match status" value="1"/>
</dbReference>
<dbReference type="InterPro" id="IPR003593">
    <property type="entry name" value="AAA+_ATPase"/>
</dbReference>
<dbReference type="Pfam" id="PF02954">
    <property type="entry name" value="HTH_8"/>
    <property type="match status" value="1"/>
</dbReference>
<dbReference type="GO" id="GO:0005524">
    <property type="term" value="F:ATP binding"/>
    <property type="evidence" value="ECO:0007669"/>
    <property type="project" value="UniProtKB-KW"/>
</dbReference>
<keyword evidence="3" id="KW-0805">Transcription regulation</keyword>
<dbReference type="PROSITE" id="PS50045">
    <property type="entry name" value="SIGMA54_INTERACT_4"/>
    <property type="match status" value="1"/>
</dbReference>
<accession>A0A6S6UC66</accession>
<keyword evidence="2" id="KW-0067">ATP-binding</keyword>
<dbReference type="Pfam" id="PF25601">
    <property type="entry name" value="AAA_lid_14"/>
    <property type="match status" value="1"/>
</dbReference>
<dbReference type="PANTHER" id="PTHR32071">
    <property type="entry name" value="TRANSCRIPTIONAL REGULATORY PROTEIN"/>
    <property type="match status" value="1"/>
</dbReference>
<dbReference type="Pfam" id="PF00158">
    <property type="entry name" value="Sigma54_activat"/>
    <property type="match status" value="1"/>
</dbReference>
<sequence length="435" mass="49039">MNLQTIKQRFGIIGNSATLNHALKIAMQVAPTDLSVLIEGASGVGKESFSKIIHNLSSRKHQKFIAINCGALPESTLYSELFGHTKNAFTGATTERKGYFETVNGGTIFLDEIGEMPPKLQQFLLRVLEQGEFVKMGSNKVETTDVRVIAATNVKLLENVQQGKFREDLYYRLNTVPIKVPPLKDRSEDIHILFRKFAADFAERYKTSPVRLDERAQLLLENYTWPGNIRELKNIALQISALSENKSITAEALLEFIPKALDRNLPALSNQFGGGFDNAGGSGFYEREILFKFLYEMKKDLADLKTWVAEIAQTNNLQMPNGKTTSSLTPVSSFQAQATASFSNSDYENDNYDDNNSSNNNNKQTPIIINTERSISNKYSDVEEIEESLSIEDMEQELIKKALIKHRGKRKEAAKELGISERTLYRKIRQYEIEA</sequence>
<dbReference type="InterPro" id="IPR002197">
    <property type="entry name" value="HTH_Fis"/>
</dbReference>
<proteinExistence type="predicted"/>